<dbReference type="EMBL" id="JASEJX010000030">
    <property type="protein sequence ID" value="KAK4511360.1"/>
    <property type="molecule type" value="Genomic_DNA"/>
</dbReference>
<dbReference type="GO" id="GO:0046872">
    <property type="term" value="F:metal ion binding"/>
    <property type="evidence" value="ECO:0007669"/>
    <property type="project" value="UniProtKB-KW"/>
</dbReference>
<evidence type="ECO:0000313" key="6">
    <source>
        <dbReference type="Proteomes" id="UP001304243"/>
    </source>
</evidence>
<dbReference type="PANTHER" id="PTHR12629:SF0">
    <property type="entry name" value="DIPHOSPHOINOSITOL-POLYPHOSPHATE DIPHOSPHATASE"/>
    <property type="match status" value="1"/>
</dbReference>
<dbReference type="GO" id="GO:1901907">
    <property type="term" value="P:diadenosine pentaphosphate catabolic process"/>
    <property type="evidence" value="ECO:0007669"/>
    <property type="project" value="TreeGrafter"/>
</dbReference>
<dbReference type="GO" id="GO:1901909">
    <property type="term" value="P:diadenosine hexaphosphate catabolic process"/>
    <property type="evidence" value="ECO:0007669"/>
    <property type="project" value="TreeGrafter"/>
</dbReference>
<dbReference type="PROSITE" id="PS51462">
    <property type="entry name" value="NUDIX"/>
    <property type="match status" value="1"/>
</dbReference>
<dbReference type="Pfam" id="PF00293">
    <property type="entry name" value="NUDIX"/>
    <property type="match status" value="1"/>
</dbReference>
<evidence type="ECO:0000256" key="3">
    <source>
        <dbReference type="SAM" id="MobiDB-lite"/>
    </source>
</evidence>
<sequence length="217" mass="23732">MATATLPSVSSDFQPSAAAGCNSTANLPGAPVIADEDLPKTEKKDKKSKGKKSKDKKSKDKKAKDKKKKKDAAASEKEPKPIRQAVGVIVVDPATRKVLMLSSRKNEGTYVLPRDDCKTVPAEEHPEKAALRLLNEKAGVAATFLTSRVGSYSESNKKGKVIAHHWMYEVHAPTLLETWPNADRQRVWVPYEDALKATEKKRMSHLALSKCSLAKSA</sequence>
<evidence type="ECO:0000259" key="4">
    <source>
        <dbReference type="PROSITE" id="PS51462"/>
    </source>
</evidence>
<protein>
    <recommendedName>
        <fullName evidence="4">Nudix hydrolase domain-containing protein</fullName>
    </recommendedName>
</protein>
<name>A0AAN7D994_9FUNG</name>
<dbReference type="GO" id="GO:1901911">
    <property type="term" value="P:adenosine 5'-(hexahydrogen pentaphosphate) catabolic process"/>
    <property type="evidence" value="ECO:0007669"/>
    <property type="project" value="TreeGrafter"/>
</dbReference>
<organism evidence="5 6">
    <name type="scientific">Mucor velutinosus</name>
    <dbReference type="NCBI Taxonomy" id="708070"/>
    <lineage>
        <taxon>Eukaryota</taxon>
        <taxon>Fungi</taxon>
        <taxon>Fungi incertae sedis</taxon>
        <taxon>Mucoromycota</taxon>
        <taxon>Mucoromycotina</taxon>
        <taxon>Mucoromycetes</taxon>
        <taxon>Mucorales</taxon>
        <taxon>Mucorineae</taxon>
        <taxon>Mucoraceae</taxon>
        <taxon>Mucor</taxon>
    </lineage>
</organism>
<dbReference type="GO" id="GO:0008486">
    <property type="term" value="F:diphosphoinositol-polyphosphate diphosphatase activity"/>
    <property type="evidence" value="ECO:0007669"/>
    <property type="project" value="TreeGrafter"/>
</dbReference>
<dbReference type="InterPro" id="IPR000086">
    <property type="entry name" value="NUDIX_hydrolase_dom"/>
</dbReference>
<dbReference type="GO" id="GO:0034431">
    <property type="term" value="F:bis(5'-adenosyl)-hexaphosphatase activity"/>
    <property type="evidence" value="ECO:0007669"/>
    <property type="project" value="TreeGrafter"/>
</dbReference>
<evidence type="ECO:0000256" key="1">
    <source>
        <dbReference type="ARBA" id="ARBA00022723"/>
    </source>
</evidence>
<accession>A0AAN7D994</accession>
<dbReference type="GO" id="GO:0071543">
    <property type="term" value="P:diphosphoinositol polyphosphate metabolic process"/>
    <property type="evidence" value="ECO:0007669"/>
    <property type="project" value="TreeGrafter"/>
</dbReference>
<keyword evidence="6" id="KW-1185">Reference proteome</keyword>
<gene>
    <name evidence="5" type="ORF">ATC70_012575</name>
</gene>
<dbReference type="AlphaFoldDB" id="A0AAN7D994"/>
<dbReference type="GO" id="GO:0000298">
    <property type="term" value="F:endopolyphosphatase activity"/>
    <property type="evidence" value="ECO:0007669"/>
    <property type="project" value="TreeGrafter"/>
</dbReference>
<keyword evidence="2" id="KW-0378">Hydrolase</keyword>
<keyword evidence="1" id="KW-0479">Metal-binding</keyword>
<evidence type="ECO:0000256" key="2">
    <source>
        <dbReference type="ARBA" id="ARBA00022801"/>
    </source>
</evidence>
<feature type="region of interest" description="Disordered" evidence="3">
    <location>
        <begin position="1"/>
        <end position="79"/>
    </location>
</feature>
<reference evidence="5 6" key="1">
    <citation type="submission" date="2022-11" db="EMBL/GenBank/DDBJ databases">
        <title>Mucor velutinosus strain NIH1002 WGS.</title>
        <authorList>
            <person name="Subramanian P."/>
            <person name="Mullikin J.C."/>
            <person name="Segre J.A."/>
            <person name="Zelazny A.M."/>
        </authorList>
    </citation>
    <scope>NUCLEOTIDE SEQUENCE [LARGE SCALE GENOMIC DNA]</scope>
    <source>
        <strain evidence="5 6">NIH1002</strain>
    </source>
</reference>
<dbReference type="Gene3D" id="3.90.79.10">
    <property type="entry name" value="Nucleoside Triphosphate Pyrophosphohydrolase"/>
    <property type="match status" value="1"/>
</dbReference>
<comment type="caution">
    <text evidence="5">The sequence shown here is derived from an EMBL/GenBank/DDBJ whole genome shotgun (WGS) entry which is preliminary data.</text>
</comment>
<feature type="compositionally biased region" description="Polar residues" evidence="3">
    <location>
        <begin position="1"/>
        <end position="14"/>
    </location>
</feature>
<dbReference type="SUPFAM" id="SSF55811">
    <property type="entry name" value="Nudix"/>
    <property type="match status" value="1"/>
</dbReference>
<dbReference type="GO" id="GO:0005737">
    <property type="term" value="C:cytoplasm"/>
    <property type="evidence" value="ECO:0007669"/>
    <property type="project" value="TreeGrafter"/>
</dbReference>
<dbReference type="RefSeq" id="XP_064678026.1">
    <property type="nucleotide sequence ID" value="XM_064831746.1"/>
</dbReference>
<dbReference type="Proteomes" id="UP001304243">
    <property type="component" value="Unassembled WGS sequence"/>
</dbReference>
<evidence type="ECO:0000313" key="5">
    <source>
        <dbReference type="EMBL" id="KAK4511360.1"/>
    </source>
</evidence>
<feature type="compositionally biased region" description="Basic residues" evidence="3">
    <location>
        <begin position="46"/>
        <end position="70"/>
    </location>
</feature>
<feature type="domain" description="Nudix hydrolase" evidence="4">
    <location>
        <begin position="81"/>
        <end position="211"/>
    </location>
</feature>
<dbReference type="PANTHER" id="PTHR12629">
    <property type="entry name" value="DIPHOSPHOINOSITOL POLYPHOSPHATE PHOSPHOHYDROLASE"/>
    <property type="match status" value="1"/>
</dbReference>
<proteinExistence type="predicted"/>
<dbReference type="InterPro" id="IPR015797">
    <property type="entry name" value="NUDIX_hydrolase-like_dom_sf"/>
</dbReference>
<dbReference type="GeneID" id="89956261"/>
<dbReference type="GO" id="GO:0005634">
    <property type="term" value="C:nucleus"/>
    <property type="evidence" value="ECO:0007669"/>
    <property type="project" value="TreeGrafter"/>
</dbReference>
<dbReference type="GO" id="GO:0034432">
    <property type="term" value="F:bis(5'-adenosyl)-pentaphosphatase activity"/>
    <property type="evidence" value="ECO:0007669"/>
    <property type="project" value="TreeGrafter"/>
</dbReference>